<reference evidence="1" key="1">
    <citation type="submission" date="2022-10" db="EMBL/GenBank/DDBJ databases">
        <title>Tapping the CABI collections for fungal endophytes: first genome assemblies for Collariella, Neodidymelliopsis, Ascochyta clinopodiicola, Didymella pomorum, Didymosphaeria variabile, Neocosmospora piperis and Neocucurbitaria cava.</title>
        <authorList>
            <person name="Hill R."/>
        </authorList>
    </citation>
    <scope>NUCLEOTIDE SEQUENCE</scope>
    <source>
        <strain evidence="1">IMI 356815</strain>
    </source>
</reference>
<organism evidence="1 2">
    <name type="scientific">Didymosphaeria variabile</name>
    <dbReference type="NCBI Taxonomy" id="1932322"/>
    <lineage>
        <taxon>Eukaryota</taxon>
        <taxon>Fungi</taxon>
        <taxon>Dikarya</taxon>
        <taxon>Ascomycota</taxon>
        <taxon>Pezizomycotina</taxon>
        <taxon>Dothideomycetes</taxon>
        <taxon>Pleosporomycetidae</taxon>
        <taxon>Pleosporales</taxon>
        <taxon>Massarineae</taxon>
        <taxon>Didymosphaeriaceae</taxon>
        <taxon>Didymosphaeria</taxon>
    </lineage>
</organism>
<gene>
    <name evidence="1" type="ORF">N0V89_003639</name>
</gene>
<dbReference type="RefSeq" id="XP_056072745.1">
    <property type="nucleotide sequence ID" value="XM_056212437.1"/>
</dbReference>
<evidence type="ECO:0000313" key="1">
    <source>
        <dbReference type="EMBL" id="KAJ4355619.1"/>
    </source>
</evidence>
<sequence length="349" mass="39915">MCLFPQVKHHCGHTTLISHAKSIVLCDQALIFVRQYFDRAPAFCTPLDDDLDNENMILDLSEDYSWCPDCHARQATPACGDQSDQTWEAACLQAYKADLAKVLKQVERDCQIIEYDRNMPAIVKAIQHPWLREMLQINSKGFFALGDAVIDRVHDVQRNIETVLAKCNAGIPTHSLHIDFYATVRKYDDAWFLMDHFLLITDLLNYISKRNDYHNELCKQAEMCKSLLEGPQEAPQGLHYLGRGFKTPEMFRPKRKSHTRHVQCFEKLALDDNSAGKDYYASALSKLLQQSDVLPFRRRASYKGPSKYVNKKCSPPPAVKVSALSGEIRAKFGELEVHYFNQVSKKKIG</sequence>
<dbReference type="EMBL" id="JAPEUX010000003">
    <property type="protein sequence ID" value="KAJ4355619.1"/>
    <property type="molecule type" value="Genomic_DNA"/>
</dbReference>
<dbReference type="GeneID" id="80907169"/>
<dbReference type="AlphaFoldDB" id="A0A9W8XNR7"/>
<accession>A0A9W8XNR7</accession>
<comment type="caution">
    <text evidence="1">The sequence shown here is derived from an EMBL/GenBank/DDBJ whole genome shotgun (WGS) entry which is preliminary data.</text>
</comment>
<keyword evidence="2" id="KW-1185">Reference proteome</keyword>
<dbReference type="OrthoDB" id="3779139at2759"/>
<proteinExistence type="predicted"/>
<protein>
    <submittedName>
        <fullName evidence="1">Uncharacterized protein</fullName>
    </submittedName>
</protein>
<dbReference type="Proteomes" id="UP001140513">
    <property type="component" value="Unassembled WGS sequence"/>
</dbReference>
<name>A0A9W8XNR7_9PLEO</name>
<evidence type="ECO:0000313" key="2">
    <source>
        <dbReference type="Proteomes" id="UP001140513"/>
    </source>
</evidence>